<accession>A0ACC3SZ32</accession>
<dbReference type="Proteomes" id="UP001433508">
    <property type="component" value="Unassembled WGS sequence"/>
</dbReference>
<comment type="caution">
    <text evidence="1">The sequence shown here is derived from an EMBL/GenBank/DDBJ whole genome shotgun (WGS) entry which is preliminary data.</text>
</comment>
<protein>
    <submittedName>
        <fullName evidence="1">Uncharacterized protein</fullName>
    </submittedName>
</protein>
<keyword evidence="2" id="KW-1185">Reference proteome</keyword>
<reference evidence="2" key="1">
    <citation type="journal article" date="2024" name="Front. Bioeng. Biotechnol.">
        <title>Genome-scale model development and genomic sequencing of the oleaginous clade Lipomyces.</title>
        <authorList>
            <person name="Czajka J.J."/>
            <person name="Han Y."/>
            <person name="Kim J."/>
            <person name="Mondo S.J."/>
            <person name="Hofstad B.A."/>
            <person name="Robles A."/>
            <person name="Haridas S."/>
            <person name="Riley R."/>
            <person name="LaButti K."/>
            <person name="Pangilinan J."/>
            <person name="Andreopoulos W."/>
            <person name="Lipzen A."/>
            <person name="Yan J."/>
            <person name="Wang M."/>
            <person name="Ng V."/>
            <person name="Grigoriev I.V."/>
            <person name="Spatafora J.W."/>
            <person name="Magnuson J.K."/>
            <person name="Baker S.E."/>
            <person name="Pomraning K.R."/>
        </authorList>
    </citation>
    <scope>NUCLEOTIDE SEQUENCE [LARGE SCALE GENOMIC DNA]</scope>
    <source>
        <strain evidence="2">CBS 7786</strain>
    </source>
</reference>
<proteinExistence type="predicted"/>
<dbReference type="EMBL" id="MU971379">
    <property type="protein sequence ID" value="KAK9236845.1"/>
    <property type="molecule type" value="Genomic_DNA"/>
</dbReference>
<evidence type="ECO:0000313" key="2">
    <source>
        <dbReference type="Proteomes" id="UP001433508"/>
    </source>
</evidence>
<gene>
    <name evidence="1" type="ORF">V1525DRAFT_378588</name>
</gene>
<name>A0ACC3SZ32_LIPKO</name>
<organism evidence="1 2">
    <name type="scientific">Lipomyces kononenkoae</name>
    <name type="common">Yeast</name>
    <dbReference type="NCBI Taxonomy" id="34357"/>
    <lineage>
        <taxon>Eukaryota</taxon>
        <taxon>Fungi</taxon>
        <taxon>Dikarya</taxon>
        <taxon>Ascomycota</taxon>
        <taxon>Saccharomycotina</taxon>
        <taxon>Lipomycetes</taxon>
        <taxon>Lipomycetales</taxon>
        <taxon>Lipomycetaceae</taxon>
        <taxon>Lipomyces</taxon>
    </lineage>
</organism>
<evidence type="ECO:0000313" key="1">
    <source>
        <dbReference type="EMBL" id="KAK9236845.1"/>
    </source>
</evidence>
<sequence length="390" mass="43240">MASSVQYIDNDEKTTVDTLITILARLRARSFSLMFEYSNRSTDAIPIAHALLDEGYDPNGLSNDLWTQLSDTYVKRAQLSQFLRPTGGSFSRVTVLRGFTPRAPLTWDDVAERFQHLTFLDELARWTRPLYEMLIDLKAKGKTPAPSDRNTASRKQKNLKQLLLARDGQFSVVGGVMEDTGPLPIPAPPNGRATLHVAHIIPFSASNRSPLRVMLSKFAGQEMETLLTGQSINDPCNALLLSPDEHQAFDKFKFGLECQDGHYFLRILVQRGDLPLQVSHHFEGDKLFFGQGPEQVALPSALLCNIQLAVGRVLRASGAAETIDKILEDEDAFNCGNLEGDYGLRVGASYLERELRALQGLDELAIDQQDGIIDSDSEKDLPVTAHVICT</sequence>